<gene>
    <name evidence="2" type="ORF">Vbra_9279</name>
</gene>
<dbReference type="VEuPathDB" id="CryptoDB:Vbra_9279"/>
<feature type="compositionally biased region" description="Basic and acidic residues" evidence="1">
    <location>
        <begin position="1"/>
        <end position="11"/>
    </location>
</feature>
<protein>
    <submittedName>
        <fullName evidence="2">Uncharacterized protein</fullName>
    </submittedName>
</protein>
<reference evidence="2 3" key="1">
    <citation type="submission" date="2014-11" db="EMBL/GenBank/DDBJ databases">
        <authorList>
            <person name="Zhu J."/>
            <person name="Qi W."/>
            <person name="Song R."/>
        </authorList>
    </citation>
    <scope>NUCLEOTIDE SEQUENCE [LARGE SCALE GENOMIC DNA]</scope>
</reference>
<keyword evidence="3" id="KW-1185">Reference proteome</keyword>
<evidence type="ECO:0000256" key="1">
    <source>
        <dbReference type="SAM" id="MobiDB-lite"/>
    </source>
</evidence>
<feature type="region of interest" description="Disordered" evidence="1">
    <location>
        <begin position="1"/>
        <end position="29"/>
    </location>
</feature>
<dbReference type="Proteomes" id="UP000041254">
    <property type="component" value="Unassembled WGS sequence"/>
</dbReference>
<proteinExistence type="predicted"/>
<evidence type="ECO:0000313" key="3">
    <source>
        <dbReference type="Proteomes" id="UP000041254"/>
    </source>
</evidence>
<dbReference type="EMBL" id="CDMY01000453">
    <property type="protein sequence ID" value="CEM14100.1"/>
    <property type="molecule type" value="Genomic_DNA"/>
</dbReference>
<sequence length="194" mass="20305">MMDPVEPERPCRVSGPAVGGGGGVTSEQDRQPLHIFDGQAGWRPEGVMQIELESLSGGKRLLLDKLGEPDSAQYIIAVGLLIYALIEPEMSPWQAAALFGASALNVIVLVSRAHLSDTATDLNANGSNANGSNLKGTYSLVGRWPRTSPPHSCQPLPALPGPHLPTGIDLDHQDQTASAQLAAAVIPSTTTTLS</sequence>
<dbReference type="AlphaFoldDB" id="A0A0G4FKI9"/>
<evidence type="ECO:0000313" key="2">
    <source>
        <dbReference type="EMBL" id="CEM14100.1"/>
    </source>
</evidence>
<accession>A0A0G4FKI9</accession>
<name>A0A0G4FKI9_VITBC</name>
<dbReference type="InParanoid" id="A0A0G4FKI9"/>
<organism evidence="2 3">
    <name type="scientific">Vitrella brassicaformis (strain CCMP3155)</name>
    <dbReference type="NCBI Taxonomy" id="1169540"/>
    <lineage>
        <taxon>Eukaryota</taxon>
        <taxon>Sar</taxon>
        <taxon>Alveolata</taxon>
        <taxon>Colpodellida</taxon>
        <taxon>Vitrellaceae</taxon>
        <taxon>Vitrella</taxon>
    </lineage>
</organism>